<feature type="transmembrane region" description="Helical" evidence="1">
    <location>
        <begin position="123"/>
        <end position="143"/>
    </location>
</feature>
<name>A0A172Y5Q5_9CAUL</name>
<evidence type="ECO:0000313" key="2">
    <source>
        <dbReference type="EMBL" id="ANF54557.1"/>
    </source>
</evidence>
<reference evidence="2 3" key="1">
    <citation type="journal article" date="2014" name="Genome Announc.">
        <title>Genome Sequence of a Promising Hydrogen-Producing Facultative Anaerobic Bacterium, Brevundimonas naejangsanensis Strain B1.</title>
        <authorList>
            <person name="Su H."/>
            <person name="Zhang T."/>
            <person name="Bao M."/>
            <person name="Jiang Y."/>
            <person name="Wang Y."/>
            <person name="Tan T."/>
        </authorList>
    </citation>
    <scope>NUCLEOTIDE SEQUENCE [LARGE SCALE GENOMIC DNA]</scope>
    <source>
        <strain evidence="2 3">B1</strain>
    </source>
</reference>
<keyword evidence="3" id="KW-1185">Reference proteome</keyword>
<dbReference type="EMBL" id="CP015614">
    <property type="protein sequence ID" value="ANF54557.1"/>
    <property type="molecule type" value="Genomic_DNA"/>
</dbReference>
<dbReference type="KEGG" id="bne:DA69_07265"/>
<proteinExistence type="predicted"/>
<dbReference type="AlphaFoldDB" id="A0A172Y5Q5"/>
<evidence type="ECO:0000313" key="3">
    <source>
        <dbReference type="Proteomes" id="UP000077603"/>
    </source>
</evidence>
<accession>A0A172Y5Q5</accession>
<organism evidence="2 3">
    <name type="scientific">Brevundimonas naejangsanensis</name>
    <dbReference type="NCBI Taxonomy" id="588932"/>
    <lineage>
        <taxon>Bacteria</taxon>
        <taxon>Pseudomonadati</taxon>
        <taxon>Pseudomonadota</taxon>
        <taxon>Alphaproteobacteria</taxon>
        <taxon>Caulobacterales</taxon>
        <taxon>Caulobacteraceae</taxon>
        <taxon>Brevundimonas</taxon>
    </lineage>
</organism>
<protein>
    <submittedName>
        <fullName evidence="2">Uncharacterized protein</fullName>
    </submittedName>
</protein>
<gene>
    <name evidence="2" type="ORF">DA69_07265</name>
</gene>
<dbReference type="STRING" id="588932.DA69_07265"/>
<feature type="transmembrane region" description="Helical" evidence="1">
    <location>
        <begin position="172"/>
        <end position="200"/>
    </location>
</feature>
<dbReference type="InterPro" id="IPR049823">
    <property type="entry name" value="XrtH_assoc"/>
</dbReference>
<keyword evidence="1" id="KW-0472">Membrane</keyword>
<keyword evidence="1" id="KW-0812">Transmembrane</keyword>
<dbReference type="Proteomes" id="UP000077603">
    <property type="component" value="Chromosome"/>
</dbReference>
<feature type="transmembrane region" description="Helical" evidence="1">
    <location>
        <begin position="94"/>
        <end position="111"/>
    </location>
</feature>
<sequence length="216" mass="22981">MTGWLQTLGARTPEEAARRRFGLWSLVMFLLLLPPWWLWGADLATAALRPLASLVFPIFGLSGEIITRADGGWGVGTRLTSDGAPVVYEVAHTAIRRLLLGVPLAVAFLTAPPRTDRPLRAALIAAAVLTALFLLSLVCLIWGELAAQLNPELAPRSAGTLSSLDQPPLHPIAAQVAIVGRYIGMSVAPLIAAILLWAALNPTGRSVVMADDSLKD</sequence>
<dbReference type="OrthoDB" id="9988876at2"/>
<keyword evidence="1" id="KW-1133">Transmembrane helix</keyword>
<dbReference type="RefSeq" id="WP_025978112.1">
    <property type="nucleotide sequence ID" value="NZ_CP015614.1"/>
</dbReference>
<feature type="transmembrane region" description="Helical" evidence="1">
    <location>
        <begin position="21"/>
        <end position="39"/>
    </location>
</feature>
<evidence type="ECO:0000256" key="1">
    <source>
        <dbReference type="SAM" id="Phobius"/>
    </source>
</evidence>
<dbReference type="NCBIfam" id="NF041730">
    <property type="entry name" value="XrtH_assoc"/>
    <property type="match status" value="1"/>
</dbReference>